<keyword evidence="1" id="KW-0472">Membrane</keyword>
<dbReference type="RefSeq" id="WP_096805356.1">
    <property type="nucleotide sequence ID" value="NZ_CP022196.1"/>
</dbReference>
<protein>
    <submittedName>
        <fullName evidence="2">Uncharacterized protein</fullName>
    </submittedName>
</protein>
<keyword evidence="1" id="KW-0812">Transmembrane</keyword>
<gene>
    <name evidence="2" type="ORF">CEW89_06545</name>
</gene>
<sequence>MTDTAPETQTCPFCYTEMDGRATVCSNCHAVKDTTPPGVARVKVFFLGGLLAFFGFGTTFVGTGRGPSMWGVPLIVLSALVLVWAWRADLSHQPWHRKE</sequence>
<evidence type="ECO:0000313" key="3">
    <source>
        <dbReference type="Proteomes" id="UP000217935"/>
    </source>
</evidence>
<feature type="transmembrane region" description="Helical" evidence="1">
    <location>
        <begin position="69"/>
        <end position="88"/>
    </location>
</feature>
<dbReference type="EMBL" id="CP022196">
    <property type="protein sequence ID" value="ATG47257.1"/>
    <property type="molecule type" value="Genomic_DNA"/>
</dbReference>
<keyword evidence="3" id="KW-1185">Reference proteome</keyword>
<dbReference type="KEGG" id="ceh:CEW89_06545"/>
<accession>A0A291GAR7</accession>
<keyword evidence="1" id="KW-1133">Transmembrane helix</keyword>
<dbReference type="Proteomes" id="UP000217935">
    <property type="component" value="Chromosome"/>
</dbReference>
<reference evidence="2 3" key="1">
    <citation type="submission" date="2017-06" db="EMBL/GenBank/DDBJ databases">
        <title>Celeribacter sp. TSPH2 complete genome sequence.</title>
        <authorList>
            <person name="Woo J.-H."/>
            <person name="Kim H.-S."/>
        </authorList>
    </citation>
    <scope>NUCLEOTIDE SEQUENCE [LARGE SCALE GENOMIC DNA]</scope>
    <source>
        <strain evidence="2 3">TSPH2</strain>
    </source>
</reference>
<name>A0A291GAR7_9RHOB</name>
<feature type="transmembrane region" description="Helical" evidence="1">
    <location>
        <begin position="44"/>
        <end position="63"/>
    </location>
</feature>
<proteinExistence type="predicted"/>
<dbReference type="AlphaFoldDB" id="A0A291GAR7"/>
<evidence type="ECO:0000313" key="2">
    <source>
        <dbReference type="EMBL" id="ATG47257.1"/>
    </source>
</evidence>
<organism evidence="2 3">
    <name type="scientific">Celeribacter ethanolicus</name>
    <dbReference type="NCBI Taxonomy" id="1758178"/>
    <lineage>
        <taxon>Bacteria</taxon>
        <taxon>Pseudomonadati</taxon>
        <taxon>Pseudomonadota</taxon>
        <taxon>Alphaproteobacteria</taxon>
        <taxon>Rhodobacterales</taxon>
        <taxon>Roseobacteraceae</taxon>
        <taxon>Celeribacter</taxon>
    </lineage>
</organism>
<evidence type="ECO:0000256" key="1">
    <source>
        <dbReference type="SAM" id="Phobius"/>
    </source>
</evidence>